<dbReference type="Proteomes" id="UP000663879">
    <property type="component" value="Unassembled WGS sequence"/>
</dbReference>
<protein>
    <submittedName>
        <fullName evidence="1">Uncharacterized protein</fullName>
    </submittedName>
</protein>
<comment type="caution">
    <text evidence="1">The sequence shown here is derived from an EMBL/GenBank/DDBJ whole genome shotgun (WGS) entry which is preliminary data.</text>
</comment>
<keyword evidence="2" id="KW-1185">Reference proteome</keyword>
<sequence>MFSWGNGEDLQLCMSARKYANIRTFVMPSDHSNPEVNGFTQDYFDLSFKGDTTKGKAADERSFVIMEQFKRGDRHMEPYLRNETTLMIFAENKKDVQVQLKILKILNITSIDTVVAIYNNKEDDIKDEELEQIYKFKYLKDFMIGREFNSNISFLSKAAEAIYHFDTAVQETQSTALLIIGS</sequence>
<proteinExistence type="predicted"/>
<dbReference type="AlphaFoldDB" id="A0A813P406"/>
<gene>
    <name evidence="1" type="ORF">OXX778_LOCUS3630</name>
</gene>
<accession>A0A813P406</accession>
<dbReference type="EMBL" id="CAJNOC010000326">
    <property type="protein sequence ID" value="CAF0745592.1"/>
    <property type="molecule type" value="Genomic_DNA"/>
</dbReference>
<evidence type="ECO:0000313" key="1">
    <source>
        <dbReference type="EMBL" id="CAF0745592.1"/>
    </source>
</evidence>
<organism evidence="1 2">
    <name type="scientific">Brachionus calyciflorus</name>
    <dbReference type="NCBI Taxonomy" id="104777"/>
    <lineage>
        <taxon>Eukaryota</taxon>
        <taxon>Metazoa</taxon>
        <taxon>Spiralia</taxon>
        <taxon>Gnathifera</taxon>
        <taxon>Rotifera</taxon>
        <taxon>Eurotatoria</taxon>
        <taxon>Monogononta</taxon>
        <taxon>Pseudotrocha</taxon>
        <taxon>Ploima</taxon>
        <taxon>Brachionidae</taxon>
        <taxon>Brachionus</taxon>
    </lineage>
</organism>
<evidence type="ECO:0000313" key="2">
    <source>
        <dbReference type="Proteomes" id="UP000663879"/>
    </source>
</evidence>
<name>A0A813P406_9BILA</name>
<reference evidence="1" key="1">
    <citation type="submission" date="2021-02" db="EMBL/GenBank/DDBJ databases">
        <authorList>
            <person name="Nowell W R."/>
        </authorList>
    </citation>
    <scope>NUCLEOTIDE SEQUENCE</scope>
    <source>
        <strain evidence="1">Ploen Becks lab</strain>
    </source>
</reference>